<protein>
    <submittedName>
        <fullName evidence="4">FecR family protein</fullName>
    </submittedName>
</protein>
<dbReference type="EMBL" id="FOBB01000006">
    <property type="protein sequence ID" value="SEM77528.1"/>
    <property type="molecule type" value="Genomic_DNA"/>
</dbReference>
<dbReference type="RefSeq" id="WP_089917418.1">
    <property type="nucleotide sequence ID" value="NZ_FOBB01000006.1"/>
</dbReference>
<keyword evidence="5" id="KW-1185">Reference proteome</keyword>
<evidence type="ECO:0000259" key="3">
    <source>
        <dbReference type="Pfam" id="PF16344"/>
    </source>
</evidence>
<feature type="domain" description="FecR protein" evidence="2">
    <location>
        <begin position="130"/>
        <end position="216"/>
    </location>
</feature>
<dbReference type="Proteomes" id="UP000198984">
    <property type="component" value="Unassembled WGS sequence"/>
</dbReference>
<proteinExistence type="predicted"/>
<evidence type="ECO:0000256" key="1">
    <source>
        <dbReference type="SAM" id="Phobius"/>
    </source>
</evidence>
<name>A0A1H8B661_9BACT</name>
<keyword evidence="1" id="KW-1133">Transmembrane helix</keyword>
<dbReference type="InterPro" id="IPR012373">
    <property type="entry name" value="Ferrdict_sens_TM"/>
</dbReference>
<dbReference type="Pfam" id="PF04773">
    <property type="entry name" value="FecR"/>
    <property type="match status" value="1"/>
</dbReference>
<accession>A0A1H8B661</accession>
<evidence type="ECO:0000259" key="2">
    <source>
        <dbReference type="Pfam" id="PF04773"/>
    </source>
</evidence>
<feature type="domain" description="Protein FecR C-terminal" evidence="3">
    <location>
        <begin position="261"/>
        <end position="331"/>
    </location>
</feature>
<dbReference type="Pfam" id="PF16344">
    <property type="entry name" value="FecR_C"/>
    <property type="match status" value="1"/>
</dbReference>
<gene>
    <name evidence="4" type="ORF">SAMN04488505_106111</name>
</gene>
<dbReference type="STRING" id="573321.SAMN04488505_106111"/>
<dbReference type="Gene3D" id="3.55.50.30">
    <property type="match status" value="1"/>
</dbReference>
<evidence type="ECO:0000313" key="5">
    <source>
        <dbReference type="Proteomes" id="UP000198984"/>
    </source>
</evidence>
<dbReference type="PANTHER" id="PTHR30273:SF2">
    <property type="entry name" value="PROTEIN FECR"/>
    <property type="match status" value="1"/>
</dbReference>
<evidence type="ECO:0000313" key="4">
    <source>
        <dbReference type="EMBL" id="SEM77528.1"/>
    </source>
</evidence>
<dbReference type="GO" id="GO:0016989">
    <property type="term" value="F:sigma factor antagonist activity"/>
    <property type="evidence" value="ECO:0007669"/>
    <property type="project" value="TreeGrafter"/>
</dbReference>
<feature type="transmembrane region" description="Helical" evidence="1">
    <location>
        <begin position="94"/>
        <end position="116"/>
    </location>
</feature>
<dbReference type="Gene3D" id="2.60.120.1440">
    <property type="match status" value="1"/>
</dbReference>
<dbReference type="AlphaFoldDB" id="A0A1H8B661"/>
<dbReference type="PANTHER" id="PTHR30273">
    <property type="entry name" value="PERIPLASMIC SIGNAL SENSOR AND SIGMA FACTOR ACTIVATOR FECR-RELATED"/>
    <property type="match status" value="1"/>
</dbReference>
<dbReference type="OrthoDB" id="1452822at2"/>
<sequence>MTSLPEHIAIIIEKQLKGLQSSAEMKVLEEWRAATAAHELFYQQVLKLWEESGALLQEPVFDTQQAWHKLDLALRHGKDETVPLTPIPQPRIRVMVRVLLAACLTGVLFLAGWMFFKKDTGLLLLQANGKANKQLTLPDGSMVVLREGAAISFPKTFSKKERAVTLTGDAYFDVQPDKDRPFRIQTLRANLEVIGTSFLVNSNKQYDRLVVTIGKVAFINRDETAERHIVSASEAAVLDKSGFNMQEVKDSNYLSWQTGILQFDNTPIDRVAAELADHYSCYIQPDSLLLQHPELYAITARFEKQPLAQVLEELKLLVNIRYRKQQDTIILFKP</sequence>
<dbReference type="InterPro" id="IPR006860">
    <property type="entry name" value="FecR"/>
</dbReference>
<reference evidence="4 5" key="1">
    <citation type="submission" date="2016-10" db="EMBL/GenBank/DDBJ databases">
        <authorList>
            <person name="de Groot N.N."/>
        </authorList>
    </citation>
    <scope>NUCLEOTIDE SEQUENCE [LARGE SCALE GENOMIC DNA]</scope>
    <source>
        <strain evidence="4 5">DSM 21039</strain>
    </source>
</reference>
<dbReference type="InterPro" id="IPR032508">
    <property type="entry name" value="FecR_C"/>
</dbReference>
<dbReference type="PIRSF" id="PIRSF018266">
    <property type="entry name" value="FecR"/>
    <property type="match status" value="1"/>
</dbReference>
<keyword evidence="1" id="KW-0812">Transmembrane</keyword>
<organism evidence="4 5">
    <name type="scientific">Chitinophaga rupis</name>
    <dbReference type="NCBI Taxonomy" id="573321"/>
    <lineage>
        <taxon>Bacteria</taxon>
        <taxon>Pseudomonadati</taxon>
        <taxon>Bacteroidota</taxon>
        <taxon>Chitinophagia</taxon>
        <taxon>Chitinophagales</taxon>
        <taxon>Chitinophagaceae</taxon>
        <taxon>Chitinophaga</taxon>
    </lineage>
</organism>
<keyword evidence="1" id="KW-0472">Membrane</keyword>